<organism evidence="2">
    <name type="scientific">Melampsora larici-populina (strain 98AG31 / pathotype 3-4-7)</name>
    <name type="common">Poplar leaf rust fungus</name>
    <dbReference type="NCBI Taxonomy" id="747676"/>
    <lineage>
        <taxon>Eukaryota</taxon>
        <taxon>Fungi</taxon>
        <taxon>Dikarya</taxon>
        <taxon>Basidiomycota</taxon>
        <taxon>Pucciniomycotina</taxon>
        <taxon>Pucciniomycetes</taxon>
        <taxon>Pucciniales</taxon>
        <taxon>Melampsoraceae</taxon>
        <taxon>Melampsora</taxon>
    </lineage>
</organism>
<dbReference type="Proteomes" id="UP000001072">
    <property type="component" value="Unassembled WGS sequence"/>
</dbReference>
<keyword evidence="2" id="KW-1185">Reference proteome</keyword>
<dbReference type="KEGG" id="mlr:MELLADRAFT_104051"/>
<protein>
    <submittedName>
        <fullName evidence="1">Uncharacterized protein</fullName>
    </submittedName>
</protein>
<dbReference type="OrthoDB" id="10590824at2759"/>
<dbReference type="InParanoid" id="F4RDE1"/>
<accession>F4RDE1</accession>
<dbReference type="VEuPathDB" id="FungiDB:MELLADRAFT_104051"/>
<dbReference type="HOGENOM" id="CLU_2085335_0_0_1"/>
<evidence type="ECO:0000313" key="1">
    <source>
        <dbReference type="EMBL" id="EGG09387.1"/>
    </source>
</evidence>
<dbReference type="RefSeq" id="XP_007407114.1">
    <property type="nucleotide sequence ID" value="XM_007407052.1"/>
</dbReference>
<name>F4RDE1_MELLP</name>
<evidence type="ECO:0000313" key="2">
    <source>
        <dbReference type="Proteomes" id="UP000001072"/>
    </source>
</evidence>
<gene>
    <name evidence="1" type="ORF">MELLADRAFT_104051</name>
</gene>
<dbReference type="GeneID" id="18922151"/>
<dbReference type="EMBL" id="GL883097">
    <property type="protein sequence ID" value="EGG09387.1"/>
    <property type="molecule type" value="Genomic_DNA"/>
</dbReference>
<sequence length="117" mass="13519">MNPLFPLHPLTPQATNSAGLLNSNKSAQFPPRHIEGQCAHQWESPQNLGHMVFYHQASRCKYKRIFIDLDELEHIRTYATMNKYMAFAGVRGPKIDTAVKLLSEHDIEQFYAFLYPE</sequence>
<reference evidence="2" key="1">
    <citation type="journal article" date="2011" name="Proc. Natl. Acad. Sci. U.S.A.">
        <title>Obligate biotrophy features unraveled by the genomic analysis of rust fungi.</title>
        <authorList>
            <person name="Duplessis S."/>
            <person name="Cuomo C.A."/>
            <person name="Lin Y.-C."/>
            <person name="Aerts A."/>
            <person name="Tisserant E."/>
            <person name="Veneault-Fourrey C."/>
            <person name="Joly D.L."/>
            <person name="Hacquard S."/>
            <person name="Amselem J."/>
            <person name="Cantarel B.L."/>
            <person name="Chiu R."/>
            <person name="Coutinho P.M."/>
            <person name="Feau N."/>
            <person name="Field M."/>
            <person name="Frey P."/>
            <person name="Gelhaye E."/>
            <person name="Goldberg J."/>
            <person name="Grabherr M.G."/>
            <person name="Kodira C.D."/>
            <person name="Kohler A."/>
            <person name="Kuees U."/>
            <person name="Lindquist E.A."/>
            <person name="Lucas S.M."/>
            <person name="Mago R."/>
            <person name="Mauceli E."/>
            <person name="Morin E."/>
            <person name="Murat C."/>
            <person name="Pangilinan J.L."/>
            <person name="Park R."/>
            <person name="Pearson M."/>
            <person name="Quesneville H."/>
            <person name="Rouhier N."/>
            <person name="Sakthikumar S."/>
            <person name="Salamov A.A."/>
            <person name="Schmutz J."/>
            <person name="Selles B."/>
            <person name="Shapiro H."/>
            <person name="Tanguay P."/>
            <person name="Tuskan G.A."/>
            <person name="Henrissat B."/>
            <person name="Van de Peer Y."/>
            <person name="Rouze P."/>
            <person name="Ellis J.G."/>
            <person name="Dodds P.N."/>
            <person name="Schein J.E."/>
            <person name="Zhong S."/>
            <person name="Hamelin R.C."/>
            <person name="Grigoriev I.V."/>
            <person name="Szabo L.J."/>
            <person name="Martin F."/>
        </authorList>
    </citation>
    <scope>NUCLEOTIDE SEQUENCE [LARGE SCALE GENOMIC DNA]</scope>
    <source>
        <strain evidence="2">98AG31 / pathotype 3-4-7</strain>
    </source>
</reference>
<proteinExistence type="predicted"/>
<dbReference type="AlphaFoldDB" id="F4RDE1"/>